<keyword evidence="2" id="KW-0813">Transport</keyword>
<evidence type="ECO:0000256" key="3">
    <source>
        <dbReference type="ARBA" id="ARBA00022723"/>
    </source>
</evidence>
<dbReference type="SUPFAM" id="SSF57802">
    <property type="entry name" value="Rubredoxin-like"/>
    <property type="match status" value="1"/>
</dbReference>
<dbReference type="SUPFAM" id="SSF47240">
    <property type="entry name" value="Ferritin-like"/>
    <property type="match status" value="1"/>
</dbReference>
<dbReference type="InterPro" id="IPR024934">
    <property type="entry name" value="Rubredoxin-like_dom"/>
</dbReference>
<dbReference type="PANTHER" id="PTHR43865">
    <property type="entry name" value="RUBRERYTHRIN-RELATED"/>
    <property type="match status" value="1"/>
</dbReference>
<dbReference type="CDD" id="cd01041">
    <property type="entry name" value="Rubrerythrin"/>
    <property type="match status" value="1"/>
</dbReference>
<evidence type="ECO:0000259" key="7">
    <source>
        <dbReference type="PROSITE" id="PS50905"/>
    </source>
</evidence>
<dbReference type="Gene3D" id="1.20.1260.10">
    <property type="match status" value="1"/>
</dbReference>
<evidence type="ECO:0000313" key="9">
    <source>
        <dbReference type="Proteomes" id="UP000228906"/>
    </source>
</evidence>
<dbReference type="CDD" id="cd00729">
    <property type="entry name" value="rubredoxin_SM"/>
    <property type="match status" value="1"/>
</dbReference>
<dbReference type="InterPro" id="IPR009040">
    <property type="entry name" value="Ferritin-like_diiron"/>
</dbReference>
<reference evidence="9" key="1">
    <citation type="submission" date="2017-09" db="EMBL/GenBank/DDBJ databases">
        <title>Depth-based differentiation of microbial function through sediment-hosted aquifers and enrichment of novel symbionts in the deep terrestrial subsurface.</title>
        <authorList>
            <person name="Probst A.J."/>
            <person name="Ladd B."/>
            <person name="Jarett J.K."/>
            <person name="Geller-Mcgrath D.E."/>
            <person name="Sieber C.M.K."/>
            <person name="Emerson J.B."/>
            <person name="Anantharaman K."/>
            <person name="Thomas B.C."/>
            <person name="Malmstrom R."/>
            <person name="Stieglmeier M."/>
            <person name="Klingl A."/>
            <person name="Woyke T."/>
            <person name="Ryan C.M."/>
            <person name="Banfield J.F."/>
        </authorList>
    </citation>
    <scope>NUCLEOTIDE SEQUENCE [LARGE SCALE GENOMIC DNA]</scope>
</reference>
<dbReference type="InterPro" id="IPR048574">
    <property type="entry name" value="RUBY_RBDX"/>
</dbReference>
<dbReference type="PROSITE" id="PS50905">
    <property type="entry name" value="FERRITIN_LIKE"/>
    <property type="match status" value="1"/>
</dbReference>
<dbReference type="Gene3D" id="2.20.28.10">
    <property type="match status" value="1"/>
</dbReference>
<protein>
    <submittedName>
        <fullName evidence="8">Rubrerythrin family protein</fullName>
    </submittedName>
</protein>
<feature type="domain" description="Ferritin-like diiron" evidence="7">
    <location>
        <begin position="2"/>
        <end position="144"/>
    </location>
</feature>
<evidence type="ECO:0000256" key="2">
    <source>
        <dbReference type="ARBA" id="ARBA00022448"/>
    </source>
</evidence>
<dbReference type="Proteomes" id="UP000228906">
    <property type="component" value="Unassembled WGS sequence"/>
</dbReference>
<evidence type="ECO:0000256" key="1">
    <source>
        <dbReference type="ARBA" id="ARBA00001965"/>
    </source>
</evidence>
<organism evidence="8 9">
    <name type="scientific">bacterium (Candidatus Gribaldobacteria) CG10_big_fil_rev_8_21_14_0_10_41_12</name>
    <dbReference type="NCBI Taxonomy" id="2014277"/>
    <lineage>
        <taxon>Bacteria</taxon>
        <taxon>Candidatus Gribaldobacteria</taxon>
    </lineage>
</organism>
<dbReference type="AlphaFoldDB" id="A0A2H0UX91"/>
<dbReference type="GO" id="GO:0005506">
    <property type="term" value="F:iron ion binding"/>
    <property type="evidence" value="ECO:0007669"/>
    <property type="project" value="InterPro"/>
</dbReference>
<gene>
    <name evidence="8" type="ORF">COU03_02065</name>
</gene>
<dbReference type="Pfam" id="PF02915">
    <property type="entry name" value="Rubrerythrin"/>
    <property type="match status" value="1"/>
</dbReference>
<feature type="domain" description="Rubredoxin-like" evidence="6">
    <location>
        <begin position="151"/>
        <end position="185"/>
    </location>
</feature>
<comment type="cofactor">
    <cofactor evidence="1">
        <name>Fe(3+)</name>
        <dbReference type="ChEBI" id="CHEBI:29034"/>
    </cofactor>
</comment>
<dbReference type="InterPro" id="IPR052364">
    <property type="entry name" value="Rubrerythrin"/>
</dbReference>
<dbReference type="GO" id="GO:0016491">
    <property type="term" value="F:oxidoreductase activity"/>
    <property type="evidence" value="ECO:0007669"/>
    <property type="project" value="InterPro"/>
</dbReference>
<dbReference type="NCBIfam" id="NF045767">
    <property type="entry name" value="RuberyRbr"/>
    <property type="match status" value="1"/>
</dbReference>
<keyword evidence="3" id="KW-0479">Metal-binding</keyword>
<keyword evidence="5" id="KW-0408">Iron</keyword>
<accession>A0A2H0UX91</accession>
<evidence type="ECO:0000259" key="6">
    <source>
        <dbReference type="PROSITE" id="PS50903"/>
    </source>
</evidence>
<dbReference type="InterPro" id="IPR003251">
    <property type="entry name" value="Rr_diiron-bd_dom"/>
</dbReference>
<dbReference type="InterPro" id="IPR012347">
    <property type="entry name" value="Ferritin-like"/>
</dbReference>
<evidence type="ECO:0000313" key="8">
    <source>
        <dbReference type="EMBL" id="PIR91448.1"/>
    </source>
</evidence>
<dbReference type="Pfam" id="PF21349">
    <property type="entry name" value="RUBY_RBDX"/>
    <property type="match status" value="1"/>
</dbReference>
<dbReference type="PROSITE" id="PS50903">
    <property type="entry name" value="RUBREDOXIN_LIKE"/>
    <property type="match status" value="1"/>
</dbReference>
<sequence length="189" mass="21612">MKNMANKTQQNLLKAIAGESMARNKYTYYAETAMKEGLVWVAKVFEETADNERAHSKEELEKIVSPVEMTNTYDIHPLGDTLQNLKNAAAGEKYEWGIMYPNFEKEARDEGETAIADFFKEVAEVEEKHEERYNILAGLLESGKMFESEKETKWKCLNCGYIHQGKSAPEKCPLCQKPQGWYMPLGVAR</sequence>
<evidence type="ECO:0000256" key="5">
    <source>
        <dbReference type="ARBA" id="ARBA00023004"/>
    </source>
</evidence>
<name>A0A2H0UX91_9BACT</name>
<keyword evidence="4" id="KW-0249">Electron transport</keyword>
<dbReference type="PANTHER" id="PTHR43865:SF1">
    <property type="entry name" value="RUBRERYTHRIN-RELATED"/>
    <property type="match status" value="1"/>
</dbReference>
<evidence type="ECO:0000256" key="4">
    <source>
        <dbReference type="ARBA" id="ARBA00022982"/>
    </source>
</evidence>
<dbReference type="EMBL" id="PFAV01000034">
    <property type="protein sequence ID" value="PIR91448.1"/>
    <property type="molecule type" value="Genomic_DNA"/>
</dbReference>
<proteinExistence type="predicted"/>
<comment type="caution">
    <text evidence="8">The sequence shown here is derived from an EMBL/GenBank/DDBJ whole genome shotgun (WGS) entry which is preliminary data.</text>
</comment>
<dbReference type="InterPro" id="IPR009078">
    <property type="entry name" value="Ferritin-like_SF"/>
</dbReference>